<evidence type="ECO:0000313" key="2">
    <source>
        <dbReference type="EMBL" id="KAH3846207.1"/>
    </source>
</evidence>
<dbReference type="Proteomes" id="UP000828390">
    <property type="component" value="Unassembled WGS sequence"/>
</dbReference>
<feature type="compositionally biased region" description="Basic and acidic residues" evidence="1">
    <location>
        <begin position="1"/>
        <end position="11"/>
    </location>
</feature>
<reference evidence="2" key="2">
    <citation type="submission" date="2020-11" db="EMBL/GenBank/DDBJ databases">
        <authorList>
            <person name="McCartney M.A."/>
            <person name="Auch B."/>
            <person name="Kono T."/>
            <person name="Mallez S."/>
            <person name="Becker A."/>
            <person name="Gohl D.M."/>
            <person name="Silverstein K.A.T."/>
            <person name="Koren S."/>
            <person name="Bechman K.B."/>
            <person name="Herman A."/>
            <person name="Abrahante J.E."/>
            <person name="Garbe J."/>
        </authorList>
    </citation>
    <scope>NUCLEOTIDE SEQUENCE</scope>
    <source>
        <strain evidence="2">Duluth1</strain>
        <tissue evidence="2">Whole animal</tissue>
    </source>
</reference>
<dbReference type="AlphaFoldDB" id="A0A9D4KVZ3"/>
<reference evidence="2" key="1">
    <citation type="journal article" date="2019" name="bioRxiv">
        <title>The Genome of the Zebra Mussel, Dreissena polymorpha: A Resource for Invasive Species Research.</title>
        <authorList>
            <person name="McCartney M.A."/>
            <person name="Auch B."/>
            <person name="Kono T."/>
            <person name="Mallez S."/>
            <person name="Zhang Y."/>
            <person name="Obille A."/>
            <person name="Becker A."/>
            <person name="Abrahante J.E."/>
            <person name="Garbe J."/>
            <person name="Badalamenti J.P."/>
            <person name="Herman A."/>
            <person name="Mangelson H."/>
            <person name="Liachko I."/>
            <person name="Sullivan S."/>
            <person name="Sone E.D."/>
            <person name="Koren S."/>
            <person name="Silverstein K.A.T."/>
            <person name="Beckman K.B."/>
            <person name="Gohl D.M."/>
        </authorList>
    </citation>
    <scope>NUCLEOTIDE SEQUENCE</scope>
    <source>
        <strain evidence="2">Duluth1</strain>
        <tissue evidence="2">Whole animal</tissue>
    </source>
</reference>
<feature type="region of interest" description="Disordered" evidence="1">
    <location>
        <begin position="1"/>
        <end position="63"/>
    </location>
</feature>
<dbReference type="EMBL" id="JAIWYP010000003">
    <property type="protein sequence ID" value="KAH3846207.1"/>
    <property type="molecule type" value="Genomic_DNA"/>
</dbReference>
<proteinExistence type="predicted"/>
<protein>
    <submittedName>
        <fullName evidence="2">Uncharacterized protein</fullName>
    </submittedName>
</protein>
<keyword evidence="3" id="KW-1185">Reference proteome</keyword>
<evidence type="ECO:0000313" key="3">
    <source>
        <dbReference type="Proteomes" id="UP000828390"/>
    </source>
</evidence>
<evidence type="ECO:0000256" key="1">
    <source>
        <dbReference type="SAM" id="MobiDB-lite"/>
    </source>
</evidence>
<name>A0A9D4KVZ3_DREPO</name>
<gene>
    <name evidence="2" type="ORF">DPMN_088506</name>
</gene>
<organism evidence="2 3">
    <name type="scientific">Dreissena polymorpha</name>
    <name type="common">Zebra mussel</name>
    <name type="synonym">Mytilus polymorpha</name>
    <dbReference type="NCBI Taxonomy" id="45954"/>
    <lineage>
        <taxon>Eukaryota</taxon>
        <taxon>Metazoa</taxon>
        <taxon>Spiralia</taxon>
        <taxon>Lophotrochozoa</taxon>
        <taxon>Mollusca</taxon>
        <taxon>Bivalvia</taxon>
        <taxon>Autobranchia</taxon>
        <taxon>Heteroconchia</taxon>
        <taxon>Euheterodonta</taxon>
        <taxon>Imparidentia</taxon>
        <taxon>Neoheterodontei</taxon>
        <taxon>Myida</taxon>
        <taxon>Dreissenoidea</taxon>
        <taxon>Dreissenidae</taxon>
        <taxon>Dreissena</taxon>
    </lineage>
</organism>
<sequence>MPANMKRDVKVDLPVTKRSLRAPSATDKEQQKQNTTISRSRSRSPSASKADLHATPPPTKTHA</sequence>
<accession>A0A9D4KVZ3</accession>
<comment type="caution">
    <text evidence="2">The sequence shown here is derived from an EMBL/GenBank/DDBJ whole genome shotgun (WGS) entry which is preliminary data.</text>
</comment>